<feature type="region of interest" description="Disordered" evidence="1">
    <location>
        <begin position="1"/>
        <end position="29"/>
    </location>
</feature>
<proteinExistence type="predicted"/>
<feature type="region of interest" description="Disordered" evidence="1">
    <location>
        <begin position="63"/>
        <end position="82"/>
    </location>
</feature>
<dbReference type="EMBL" id="JAHHUM010000642">
    <property type="protein sequence ID" value="KAK5618094.1"/>
    <property type="molecule type" value="Genomic_DNA"/>
</dbReference>
<name>A0AAV9SA23_9TELE</name>
<protein>
    <submittedName>
        <fullName evidence="2">Uncharacterized protein</fullName>
    </submittedName>
</protein>
<gene>
    <name evidence="2" type="ORF">CRENBAI_022535</name>
</gene>
<keyword evidence="3" id="KW-1185">Reference proteome</keyword>
<evidence type="ECO:0000313" key="2">
    <source>
        <dbReference type="EMBL" id="KAK5618094.1"/>
    </source>
</evidence>
<organism evidence="2 3">
    <name type="scientific">Crenichthys baileyi</name>
    <name type="common">White River springfish</name>
    <dbReference type="NCBI Taxonomy" id="28760"/>
    <lineage>
        <taxon>Eukaryota</taxon>
        <taxon>Metazoa</taxon>
        <taxon>Chordata</taxon>
        <taxon>Craniata</taxon>
        <taxon>Vertebrata</taxon>
        <taxon>Euteleostomi</taxon>
        <taxon>Actinopterygii</taxon>
        <taxon>Neopterygii</taxon>
        <taxon>Teleostei</taxon>
        <taxon>Neoteleostei</taxon>
        <taxon>Acanthomorphata</taxon>
        <taxon>Ovalentaria</taxon>
        <taxon>Atherinomorphae</taxon>
        <taxon>Cyprinodontiformes</taxon>
        <taxon>Goodeidae</taxon>
        <taxon>Crenichthys</taxon>
    </lineage>
</organism>
<reference evidence="2 3" key="1">
    <citation type="submission" date="2021-06" db="EMBL/GenBank/DDBJ databases">
        <authorList>
            <person name="Palmer J.M."/>
        </authorList>
    </citation>
    <scope>NUCLEOTIDE SEQUENCE [LARGE SCALE GENOMIC DNA]</scope>
    <source>
        <strain evidence="2 3">MEX-2019</strain>
        <tissue evidence="2">Muscle</tissue>
    </source>
</reference>
<accession>A0AAV9SA23</accession>
<comment type="caution">
    <text evidence="2">The sequence shown here is derived from an EMBL/GenBank/DDBJ whole genome shotgun (WGS) entry which is preliminary data.</text>
</comment>
<evidence type="ECO:0000313" key="3">
    <source>
        <dbReference type="Proteomes" id="UP001311232"/>
    </source>
</evidence>
<dbReference type="Proteomes" id="UP001311232">
    <property type="component" value="Unassembled WGS sequence"/>
</dbReference>
<evidence type="ECO:0000256" key="1">
    <source>
        <dbReference type="SAM" id="MobiDB-lite"/>
    </source>
</evidence>
<sequence length="119" mass="12731">MEAAHPRAPPETLQHAGDLTWAAQPQEQQSSCGLVWVKEDGREKYRRLVFLKLFIWQAKNLNRSSSSSGVASEHRAEDGMGGAAASLGNFAVAEEDAGILAAALHQLAGKPPPRQPTGC</sequence>
<dbReference type="AlphaFoldDB" id="A0AAV9SA23"/>